<feature type="transmembrane region" description="Helical" evidence="9">
    <location>
        <begin position="85"/>
        <end position="105"/>
    </location>
</feature>
<evidence type="ECO:0000256" key="9">
    <source>
        <dbReference type="RuleBase" id="RU361218"/>
    </source>
</evidence>
<keyword evidence="6" id="KW-0325">Glycoprotein</keyword>
<dbReference type="OrthoDB" id="6279736at2759"/>
<evidence type="ECO:0000313" key="10">
    <source>
        <dbReference type="EnsemblMetazoa" id="G24484.1:cds"/>
    </source>
</evidence>
<keyword evidence="3 9" id="KW-0812">Transmembrane</keyword>
<evidence type="ECO:0000256" key="6">
    <source>
        <dbReference type="ARBA" id="ARBA00023180"/>
    </source>
</evidence>
<dbReference type="Pfam" id="PF00335">
    <property type="entry name" value="Tetraspanin"/>
    <property type="match status" value="1"/>
</dbReference>
<dbReference type="PANTHER" id="PTHR19282">
    <property type="entry name" value="TETRASPANIN"/>
    <property type="match status" value="1"/>
</dbReference>
<evidence type="ECO:0000256" key="5">
    <source>
        <dbReference type="ARBA" id="ARBA00023136"/>
    </source>
</evidence>
<dbReference type="Gene3D" id="1.10.1450.10">
    <property type="entry name" value="Tetraspanin"/>
    <property type="match status" value="1"/>
</dbReference>
<dbReference type="PANTHER" id="PTHR19282:SF216">
    <property type="entry name" value="TETRASPANIN-1"/>
    <property type="match status" value="1"/>
</dbReference>
<organism evidence="10 11">
    <name type="scientific">Magallana gigas</name>
    <name type="common">Pacific oyster</name>
    <name type="synonym">Crassostrea gigas</name>
    <dbReference type="NCBI Taxonomy" id="29159"/>
    <lineage>
        <taxon>Eukaryota</taxon>
        <taxon>Metazoa</taxon>
        <taxon>Spiralia</taxon>
        <taxon>Lophotrochozoa</taxon>
        <taxon>Mollusca</taxon>
        <taxon>Bivalvia</taxon>
        <taxon>Autobranchia</taxon>
        <taxon>Pteriomorphia</taxon>
        <taxon>Ostreida</taxon>
        <taxon>Ostreoidea</taxon>
        <taxon>Ostreidae</taxon>
        <taxon>Magallana</taxon>
    </lineage>
</organism>
<name>A0A8W8KLY1_MAGGI</name>
<dbReference type="CDD" id="cd03156">
    <property type="entry name" value="uroplakin_I_like_LEL"/>
    <property type="match status" value="1"/>
</dbReference>
<protein>
    <recommendedName>
        <fullName evidence="9">Tetraspanin</fullName>
    </recommendedName>
</protein>
<dbReference type="EnsemblMetazoa" id="G24484.3">
    <property type="protein sequence ID" value="G24484.3:cds"/>
    <property type="gene ID" value="G24484"/>
</dbReference>
<feature type="transmembrane region" description="Helical" evidence="9">
    <location>
        <begin position="12"/>
        <end position="33"/>
    </location>
</feature>
<dbReference type="Proteomes" id="UP000005408">
    <property type="component" value="Unassembled WGS sequence"/>
</dbReference>
<dbReference type="OMA" id="DTPLVCC"/>
<evidence type="ECO:0000256" key="1">
    <source>
        <dbReference type="ARBA" id="ARBA00004127"/>
    </source>
</evidence>
<evidence type="ECO:0000256" key="4">
    <source>
        <dbReference type="ARBA" id="ARBA00022989"/>
    </source>
</evidence>
<comment type="subunit">
    <text evidence="7">Interacts with SLC19A2. Interacts with NTRK1/TRKA.</text>
</comment>
<dbReference type="GO" id="GO:0005886">
    <property type="term" value="C:plasma membrane"/>
    <property type="evidence" value="ECO:0007669"/>
    <property type="project" value="TreeGrafter"/>
</dbReference>
<reference evidence="10" key="1">
    <citation type="submission" date="2022-08" db="UniProtKB">
        <authorList>
            <consortium name="EnsemblMetazoa"/>
        </authorList>
    </citation>
    <scope>IDENTIFICATION</scope>
    <source>
        <strain evidence="10">05x7-T-G4-1.051#20</strain>
    </source>
</reference>
<keyword evidence="4 9" id="KW-1133">Transmembrane helix</keyword>
<dbReference type="InterPro" id="IPR008952">
    <property type="entry name" value="Tetraspanin_EC2_sf"/>
</dbReference>
<evidence type="ECO:0000256" key="2">
    <source>
        <dbReference type="ARBA" id="ARBA00006840"/>
    </source>
</evidence>
<evidence type="ECO:0000256" key="3">
    <source>
        <dbReference type="ARBA" id="ARBA00022692"/>
    </source>
</evidence>
<comment type="subcellular location">
    <subcellularLocation>
        <location evidence="1">Endomembrane system</location>
        <topology evidence="1">Multi-pass membrane protein</topology>
    </subcellularLocation>
    <subcellularLocation>
        <location evidence="9">Membrane</location>
        <topology evidence="9">Multi-pass membrane protein</topology>
    </subcellularLocation>
</comment>
<dbReference type="SUPFAM" id="SSF48652">
    <property type="entry name" value="Tetraspanin"/>
    <property type="match status" value="1"/>
</dbReference>
<keyword evidence="5 9" id="KW-0472">Membrane</keyword>
<sequence>MGFMKSCGRLVIYYINGLFGLVAAVCLVGGMFVKFGSNDLKSLLPDLMRELVRKIDPILRATHSSSEKFLNNLDLEKLLGNAADVFIVFGAILLFVVFWGCFGVSCKSKCGLYVYSCILLLILIGQIVCAILITKRRDLIDENLKPQLRSSIKDLYQGDHAMDAISVLWNAVMLKFSCCGVDSSQDFVSGKWNNTPIAEIINANKQLDTPLVCCTEAARSKSATNWWNCAISTLNPSDSNYNKGCYGEVWQYLEHYINIVVGCVGGLAALELLLAIFAISIARGMDKKNKVNSEKSGKGKR</sequence>
<dbReference type="InterPro" id="IPR000301">
    <property type="entry name" value="Tetraspanin_animals"/>
</dbReference>
<dbReference type="InterPro" id="IPR018499">
    <property type="entry name" value="Tetraspanin/Peripherin"/>
</dbReference>
<feature type="transmembrane region" description="Helical" evidence="9">
    <location>
        <begin position="256"/>
        <end position="282"/>
    </location>
</feature>
<comment type="function">
    <text evidence="8">Structural component of specialized membrane microdomains known as tetraspanin-enriched microdomains (TERMs), which act as platforms for receptor clustering and signaling. Participates thereby in diverse biological functions such as cell signal transduction, adhesion, migration and protein trafficking. Regulates neuronal differentiation in response to NGF by facilitating NGF-mediated activation of NTRK1/TRKA receptor tyrosine kinase and subsequent downstream signaling pathways. Plays a role in the inhibition of TNFalpha-induced apoptosis. Mechanistically, inhibits the NF-kappa-B signaling pathway by blocking phosphorylation of CHUK. Also promotes the stability of the thiamine transporter 1/SLC19A2 in intestinal epithelial cells leading to an increase of thiamine uptake process.</text>
</comment>
<dbReference type="GO" id="GO:0012505">
    <property type="term" value="C:endomembrane system"/>
    <property type="evidence" value="ECO:0007669"/>
    <property type="project" value="UniProtKB-SubCell"/>
</dbReference>
<evidence type="ECO:0000256" key="8">
    <source>
        <dbReference type="ARBA" id="ARBA00054958"/>
    </source>
</evidence>
<accession>A0A8W8KLY1</accession>
<comment type="similarity">
    <text evidence="2 9">Belongs to the tetraspanin (TM4SF) family.</text>
</comment>
<evidence type="ECO:0000256" key="7">
    <source>
        <dbReference type="ARBA" id="ARBA00046464"/>
    </source>
</evidence>
<dbReference type="PIRSF" id="PIRSF002419">
    <property type="entry name" value="Tetraspanin"/>
    <property type="match status" value="1"/>
</dbReference>
<dbReference type="EnsemblMetazoa" id="G24484.2">
    <property type="protein sequence ID" value="G24484.2:cds"/>
    <property type="gene ID" value="G24484"/>
</dbReference>
<evidence type="ECO:0000313" key="11">
    <source>
        <dbReference type="Proteomes" id="UP000005408"/>
    </source>
</evidence>
<keyword evidence="11" id="KW-1185">Reference proteome</keyword>
<dbReference type="EnsemblMetazoa" id="G24484.1">
    <property type="protein sequence ID" value="G24484.1:cds"/>
    <property type="gene ID" value="G24484"/>
</dbReference>
<feature type="transmembrane region" description="Helical" evidence="9">
    <location>
        <begin position="112"/>
        <end position="133"/>
    </location>
</feature>
<dbReference type="AlphaFoldDB" id="A0A8W8KLY1"/>
<proteinExistence type="inferred from homology"/>